<evidence type="ECO:0000313" key="2">
    <source>
        <dbReference type="Proteomes" id="UP000289734"/>
    </source>
</evidence>
<keyword evidence="2" id="KW-1185">Reference proteome</keyword>
<protein>
    <submittedName>
        <fullName evidence="1">Uncharacterized protein</fullName>
    </submittedName>
</protein>
<organism evidence="1 2">
    <name type="scientific">Flavobacterium piscinae</name>
    <dbReference type="NCBI Taxonomy" id="2506424"/>
    <lineage>
        <taxon>Bacteria</taxon>
        <taxon>Pseudomonadati</taxon>
        <taxon>Bacteroidota</taxon>
        <taxon>Flavobacteriia</taxon>
        <taxon>Flavobacteriales</taxon>
        <taxon>Flavobacteriaceae</taxon>
        <taxon>Flavobacterium</taxon>
    </lineage>
</organism>
<dbReference type="Proteomes" id="UP000289734">
    <property type="component" value="Unassembled WGS sequence"/>
</dbReference>
<dbReference type="AlphaFoldDB" id="A0A4Q1KX98"/>
<gene>
    <name evidence="1" type="ORF">EQG68_02885</name>
</gene>
<dbReference type="RefSeq" id="WP_129463279.1">
    <property type="nucleotide sequence ID" value="NZ_JACSXZ010000001.1"/>
</dbReference>
<proteinExistence type="predicted"/>
<reference evidence="2" key="1">
    <citation type="submission" date="2019-01" db="EMBL/GenBank/DDBJ databases">
        <title>Cytophagaceae bacterium strain CAR-16.</title>
        <authorList>
            <person name="Chen W.-M."/>
        </authorList>
    </citation>
    <scope>NUCLEOTIDE SEQUENCE [LARGE SCALE GENOMIC DNA]</scope>
    <source>
        <strain evidence="2">ICH-30</strain>
    </source>
</reference>
<comment type="caution">
    <text evidence="1">The sequence shown here is derived from an EMBL/GenBank/DDBJ whole genome shotgun (WGS) entry which is preliminary data.</text>
</comment>
<evidence type="ECO:0000313" key="1">
    <source>
        <dbReference type="EMBL" id="RXR34872.1"/>
    </source>
</evidence>
<sequence>MKTNTLVYYTGKALRELFIYSTSEEEKLSVSNVLELSEKELEELGYIGKVKMSDIASYT</sequence>
<dbReference type="EMBL" id="SBKQ01000002">
    <property type="protein sequence ID" value="RXR34872.1"/>
    <property type="molecule type" value="Genomic_DNA"/>
</dbReference>
<accession>A0A4Q1KX98</accession>
<name>A0A4Q1KX98_9FLAO</name>